<evidence type="ECO:0000259" key="1">
    <source>
        <dbReference type="Pfam" id="PF04717"/>
    </source>
</evidence>
<gene>
    <name evidence="2" type="ORF">CXY01_15800</name>
</gene>
<feature type="domain" description="Gp5/Type VI secretion system Vgr protein OB-fold" evidence="1">
    <location>
        <begin position="57"/>
        <end position="95"/>
    </location>
</feature>
<protein>
    <recommendedName>
        <fullName evidence="1">Gp5/Type VI secretion system Vgr protein OB-fold domain-containing protein</fullName>
    </recommendedName>
</protein>
<dbReference type="EMBL" id="BJUB01000004">
    <property type="protein sequence ID" value="GEK21060.1"/>
    <property type="molecule type" value="Genomic_DNA"/>
</dbReference>
<organism evidence="2 3">
    <name type="scientific">Cellulomonas xylanilytica</name>
    <dbReference type="NCBI Taxonomy" id="233583"/>
    <lineage>
        <taxon>Bacteria</taxon>
        <taxon>Bacillati</taxon>
        <taxon>Actinomycetota</taxon>
        <taxon>Actinomycetes</taxon>
        <taxon>Micrococcales</taxon>
        <taxon>Cellulomonadaceae</taxon>
        <taxon>Cellulomonas</taxon>
    </lineage>
</organism>
<dbReference type="OrthoDB" id="9762420at2"/>
<name>A0A510V700_9CELL</name>
<dbReference type="Pfam" id="PF04717">
    <property type="entry name" value="Phage_base_V"/>
    <property type="match status" value="1"/>
</dbReference>
<dbReference type="InterPro" id="IPR006531">
    <property type="entry name" value="Gp5/Vgr_OB"/>
</dbReference>
<dbReference type="Proteomes" id="UP000321118">
    <property type="component" value="Unassembled WGS sequence"/>
</dbReference>
<dbReference type="RefSeq" id="WP_146926824.1">
    <property type="nucleotide sequence ID" value="NZ_BJUB01000004.1"/>
</dbReference>
<dbReference type="SUPFAM" id="SSF69255">
    <property type="entry name" value="gp5 N-terminal domain-like"/>
    <property type="match status" value="1"/>
</dbReference>
<accession>A0A510V700</accession>
<dbReference type="InterPro" id="IPR037026">
    <property type="entry name" value="Vgr_OB-fold_dom_sf"/>
</dbReference>
<comment type="caution">
    <text evidence="2">The sequence shown here is derived from an EMBL/GenBank/DDBJ whole genome shotgun (WGS) entry which is preliminary data.</text>
</comment>
<evidence type="ECO:0000313" key="3">
    <source>
        <dbReference type="Proteomes" id="UP000321118"/>
    </source>
</evidence>
<proteinExistence type="predicted"/>
<dbReference type="AlphaFoldDB" id="A0A510V700"/>
<sequence>MTDLLYDAVARIARHEADARSWVTIGTVTEAHTSVAGGHDHAVSVELRDSGVVVPRLPVAVGALGLVAIPAVGDLVVVAFADGDPHAGIVVGCLYHRDLRPPEHTTGTLVLQLPPGSDDPAIDLQVDPAAPVLTLTVGKTVIELAEDKATVTIGDCELVVDGASPGTVTAKASDSVLTLGGNGEVSIEASAKLTLTAPEIVIDGSSKVKISGAAVEMN</sequence>
<keyword evidence="3" id="KW-1185">Reference proteome</keyword>
<evidence type="ECO:0000313" key="2">
    <source>
        <dbReference type="EMBL" id="GEK21060.1"/>
    </source>
</evidence>
<dbReference type="Gene3D" id="2.40.50.230">
    <property type="entry name" value="Gp5 N-terminal domain"/>
    <property type="match status" value="1"/>
</dbReference>
<reference evidence="2 3" key="1">
    <citation type="submission" date="2019-07" db="EMBL/GenBank/DDBJ databases">
        <title>Whole genome shotgun sequence of Cellulomonas xylanilytica NBRC 101102.</title>
        <authorList>
            <person name="Hosoyama A."/>
            <person name="Uohara A."/>
            <person name="Ohji S."/>
            <person name="Ichikawa N."/>
        </authorList>
    </citation>
    <scope>NUCLEOTIDE SEQUENCE [LARGE SCALE GENOMIC DNA]</scope>
    <source>
        <strain evidence="2 3">NBRC 101102</strain>
    </source>
</reference>